<gene>
    <name evidence="3" type="ORF">SAMN05421644_11030</name>
</gene>
<reference evidence="4" key="1">
    <citation type="submission" date="2016-10" db="EMBL/GenBank/DDBJ databases">
        <authorList>
            <person name="Varghese N."/>
            <person name="Submissions S."/>
        </authorList>
    </citation>
    <scope>NUCLEOTIDE SEQUENCE [LARGE SCALE GENOMIC DNA]</scope>
    <source>
        <strain evidence="4">DSM 173</strain>
    </source>
</reference>
<dbReference type="PANTHER" id="PTHR47396:SF1">
    <property type="entry name" value="ATP-DEPENDENT HELICASE IRC3-RELATED"/>
    <property type="match status" value="1"/>
</dbReference>
<dbReference type="Gene3D" id="3.40.50.300">
    <property type="entry name" value="P-loop containing nucleotide triphosphate hydrolases"/>
    <property type="match status" value="2"/>
</dbReference>
<dbReference type="InterPro" id="IPR001650">
    <property type="entry name" value="Helicase_C-like"/>
</dbReference>
<feature type="domain" description="Helicase C-terminal" evidence="2">
    <location>
        <begin position="213"/>
        <end position="370"/>
    </location>
</feature>
<feature type="domain" description="Helicase ATP-binding" evidence="1">
    <location>
        <begin position="17"/>
        <end position="163"/>
    </location>
</feature>
<dbReference type="AlphaFoldDB" id="A0A1H3DV70"/>
<dbReference type="GO" id="GO:0005524">
    <property type="term" value="F:ATP binding"/>
    <property type="evidence" value="ECO:0007669"/>
    <property type="project" value="InterPro"/>
</dbReference>
<sequence>MFDLYPHQAALIDELRAGFAQGHKRQLLALATGGGKTVVAAHLARLAVEKGHKALFVVDRIELVGQAVRTFSEIGLTVGVLQGENTSFSRDDDIIVASIQTIRARQAPDWAHVVLVDEAHILHKTHIQLMERWTAIPFIGLSATPLRKGLGRYFTNLVRGPSIRWLTDNGFLVPVRGFAPASDAVADALKGVKVRGGDYIEAELGRAMNQAALVGDVVTTWQERGEDRQTLCFATSIAHSKALRDDFEAVGISVGHLDAYTATDERRDLIARFKTRDIRILTSVNVLGIGFDVPSASCLILARPTLSEALHMQQMGRGIRRAEGKVDCLILDHSGNTLKHGLPVHFEVQDLNTSEKGTGEVRKPRDKDALVACSHCGALMERVQVTCSECGIDRPQRKSKVMTRDGDLVEFGAADMGLVADMDERRRFYRGVMGHAILNGKKPGMAFHLTVERFKGWKPPYQWQNLEPDLDPPEDVTRWIRARNIRWAKGRGRAHG</sequence>
<protein>
    <submittedName>
        <fullName evidence="3">Superfamily II DNA or RNA helicase</fullName>
    </submittedName>
</protein>
<evidence type="ECO:0000259" key="1">
    <source>
        <dbReference type="PROSITE" id="PS51192"/>
    </source>
</evidence>
<dbReference type="RefSeq" id="WP_091332654.1">
    <property type="nucleotide sequence ID" value="NZ_FNOW01000010.1"/>
</dbReference>
<dbReference type="Pfam" id="PF00271">
    <property type="entry name" value="Helicase_C"/>
    <property type="match status" value="1"/>
</dbReference>
<dbReference type="InterPro" id="IPR014001">
    <property type="entry name" value="Helicase_ATP-bd"/>
</dbReference>
<dbReference type="SUPFAM" id="SSF52540">
    <property type="entry name" value="P-loop containing nucleoside triphosphate hydrolases"/>
    <property type="match status" value="1"/>
</dbReference>
<dbReference type="InterPro" id="IPR050742">
    <property type="entry name" value="Helicase_Restrict-Modif_Enz"/>
</dbReference>
<dbReference type="Pfam" id="PF04851">
    <property type="entry name" value="ResIII"/>
    <property type="match status" value="1"/>
</dbReference>
<dbReference type="OrthoDB" id="9802848at2"/>
<dbReference type="InterPro" id="IPR027417">
    <property type="entry name" value="P-loop_NTPase"/>
</dbReference>
<dbReference type="GO" id="GO:0003677">
    <property type="term" value="F:DNA binding"/>
    <property type="evidence" value="ECO:0007669"/>
    <property type="project" value="InterPro"/>
</dbReference>
<keyword evidence="3" id="KW-0067">ATP-binding</keyword>
<dbReference type="GO" id="GO:0004386">
    <property type="term" value="F:helicase activity"/>
    <property type="evidence" value="ECO:0007669"/>
    <property type="project" value="UniProtKB-KW"/>
</dbReference>
<dbReference type="GO" id="GO:0016787">
    <property type="term" value="F:hydrolase activity"/>
    <property type="evidence" value="ECO:0007669"/>
    <property type="project" value="InterPro"/>
</dbReference>
<keyword evidence="3" id="KW-0378">Hydrolase</keyword>
<dbReference type="STRING" id="61595.SAMN05421644_11030"/>
<organism evidence="3 4">
    <name type="scientific">Allochromatium warmingii</name>
    <name type="common">Chromatium warmingii</name>
    <dbReference type="NCBI Taxonomy" id="61595"/>
    <lineage>
        <taxon>Bacteria</taxon>
        <taxon>Pseudomonadati</taxon>
        <taxon>Pseudomonadota</taxon>
        <taxon>Gammaproteobacteria</taxon>
        <taxon>Chromatiales</taxon>
        <taxon>Chromatiaceae</taxon>
        <taxon>Allochromatium</taxon>
    </lineage>
</organism>
<dbReference type="SMART" id="SM00490">
    <property type="entry name" value="HELICc"/>
    <property type="match status" value="1"/>
</dbReference>
<proteinExistence type="predicted"/>
<keyword evidence="4" id="KW-1185">Reference proteome</keyword>
<accession>A0A1H3DV70</accession>
<evidence type="ECO:0000259" key="2">
    <source>
        <dbReference type="PROSITE" id="PS51194"/>
    </source>
</evidence>
<dbReference type="Proteomes" id="UP000198672">
    <property type="component" value="Unassembled WGS sequence"/>
</dbReference>
<keyword evidence="3" id="KW-0347">Helicase</keyword>
<evidence type="ECO:0000313" key="3">
    <source>
        <dbReference type="EMBL" id="SDX70433.1"/>
    </source>
</evidence>
<dbReference type="PROSITE" id="PS51192">
    <property type="entry name" value="HELICASE_ATP_BIND_1"/>
    <property type="match status" value="1"/>
</dbReference>
<keyword evidence="3" id="KW-0547">Nucleotide-binding</keyword>
<name>A0A1H3DV70_ALLWA</name>
<dbReference type="GO" id="GO:0005829">
    <property type="term" value="C:cytosol"/>
    <property type="evidence" value="ECO:0007669"/>
    <property type="project" value="TreeGrafter"/>
</dbReference>
<dbReference type="EMBL" id="FNOW01000010">
    <property type="protein sequence ID" value="SDX70433.1"/>
    <property type="molecule type" value="Genomic_DNA"/>
</dbReference>
<dbReference type="SMART" id="SM00487">
    <property type="entry name" value="DEXDc"/>
    <property type="match status" value="1"/>
</dbReference>
<dbReference type="PANTHER" id="PTHR47396">
    <property type="entry name" value="TYPE I RESTRICTION ENZYME ECOKI R PROTEIN"/>
    <property type="match status" value="1"/>
</dbReference>
<dbReference type="PROSITE" id="PS51194">
    <property type="entry name" value="HELICASE_CTER"/>
    <property type="match status" value="1"/>
</dbReference>
<evidence type="ECO:0000313" key="4">
    <source>
        <dbReference type="Proteomes" id="UP000198672"/>
    </source>
</evidence>
<dbReference type="InterPro" id="IPR006935">
    <property type="entry name" value="Helicase/UvrB_N"/>
</dbReference>